<sequence length="142" mass="16936">MGDKTYENWVEKYKWIPDYDRDAVWDWYDTYMEKCYGTPTKDIEDLIDLLNEAYKVISYLLDEANRSNSKRFTQGKGMFLIRVPHTKDNYYAKDEDGTLFVTDWALDRMKSFPVNSMTDILFTKDEIKSLGLENCEPIPYLY</sequence>
<protein>
    <submittedName>
        <fullName evidence="1">Uncharacterized protein</fullName>
    </submittedName>
</protein>
<comment type="caution">
    <text evidence="1">The sequence shown here is derived from an EMBL/GenBank/DDBJ whole genome shotgun (WGS) entry which is preliminary data.</text>
</comment>
<evidence type="ECO:0000313" key="1">
    <source>
        <dbReference type="EMBL" id="EEJ41398.1"/>
    </source>
</evidence>
<gene>
    <name evidence="1" type="ORF">HMPREF0549_0149</name>
</gene>
<evidence type="ECO:0000313" key="2">
    <source>
        <dbReference type="Proteomes" id="UP000004483"/>
    </source>
</evidence>
<dbReference type="PATRIC" id="fig|1423814.6.peg.814"/>
<dbReference type="Proteomes" id="UP000004483">
    <property type="component" value="Unassembled WGS sequence"/>
</dbReference>
<dbReference type="AlphaFoldDB" id="C2ERR3"/>
<dbReference type="STRING" id="1423814.HMPREF0549_0149"/>
<name>C2ERR3_9LACO</name>
<organism evidence="1 2">
    <name type="scientific">Limosilactobacillus vaginalis DSM 5837 = ATCC 49540</name>
    <dbReference type="NCBI Taxonomy" id="1423814"/>
    <lineage>
        <taxon>Bacteria</taxon>
        <taxon>Bacillati</taxon>
        <taxon>Bacillota</taxon>
        <taxon>Bacilli</taxon>
        <taxon>Lactobacillales</taxon>
        <taxon>Lactobacillaceae</taxon>
        <taxon>Limosilactobacillus</taxon>
    </lineage>
</organism>
<accession>C2ERR3</accession>
<proteinExistence type="predicted"/>
<reference evidence="1 2" key="1">
    <citation type="submission" date="2009-01" db="EMBL/GenBank/DDBJ databases">
        <authorList>
            <person name="Qin X."/>
            <person name="Bachman B."/>
            <person name="Battles P."/>
            <person name="Bell A."/>
            <person name="Bess C."/>
            <person name="Bickham C."/>
            <person name="Chaboub L."/>
            <person name="Chen D."/>
            <person name="Coyle M."/>
            <person name="Deiros D.R."/>
            <person name="Dinh H."/>
            <person name="Forbes L."/>
            <person name="Fowler G."/>
            <person name="Francisco L."/>
            <person name="Fu Q."/>
            <person name="Gubbala S."/>
            <person name="Hale W."/>
            <person name="Han Y."/>
            <person name="Hemphill L."/>
            <person name="Highlander S.K."/>
            <person name="Hirani K."/>
            <person name="Hogues M."/>
            <person name="Jackson L."/>
            <person name="Jakkamsetti A."/>
            <person name="Javaid M."/>
            <person name="Jiang H."/>
            <person name="Korchina V."/>
            <person name="Kovar C."/>
            <person name="Lara F."/>
            <person name="Lee S."/>
            <person name="Mata R."/>
            <person name="Mathew T."/>
            <person name="Moen C."/>
            <person name="Morales K."/>
            <person name="Munidasa M."/>
            <person name="Nazareth L."/>
            <person name="Ngo R."/>
            <person name="Nguyen L."/>
            <person name="Okwuonu G."/>
            <person name="Ongeri F."/>
            <person name="Patil S."/>
            <person name="Petrosino J."/>
            <person name="Pham C."/>
            <person name="Pham P."/>
            <person name="Pu L.-L."/>
            <person name="Puazo M."/>
            <person name="Raj R."/>
            <person name="Reid J."/>
            <person name="Rouhana J."/>
            <person name="Saada N."/>
            <person name="Shang Y."/>
            <person name="Simmons D."/>
            <person name="Thornton R."/>
            <person name="Warren J."/>
            <person name="Weissenberger G."/>
            <person name="Zhang J."/>
            <person name="Zhang L."/>
            <person name="Zhou C."/>
            <person name="Zhu D."/>
            <person name="Muzny D."/>
            <person name="Worley K."/>
            <person name="Gibbs R."/>
        </authorList>
    </citation>
    <scope>NUCLEOTIDE SEQUENCE [LARGE SCALE GENOMIC DNA]</scope>
    <source>
        <strain evidence="1 2">ATCC 49540</strain>
    </source>
</reference>
<dbReference type="RefSeq" id="WP_003717912.1">
    <property type="nucleotide sequence ID" value="NZ_AZGL01000003.1"/>
</dbReference>
<dbReference type="HOGENOM" id="CLU_1813376_0_0_9"/>
<dbReference type="EMBL" id="ACGV01000011">
    <property type="protein sequence ID" value="EEJ41398.1"/>
    <property type="molecule type" value="Genomic_DNA"/>
</dbReference>